<dbReference type="EMBL" id="CAUYUJ010019460">
    <property type="protein sequence ID" value="CAK0891327.1"/>
    <property type="molecule type" value="Genomic_DNA"/>
</dbReference>
<gene>
    <name evidence="2" type="ORF">PCOR1329_LOCUS71306</name>
</gene>
<comment type="caution">
    <text evidence="2">The sequence shown here is derived from an EMBL/GenBank/DDBJ whole genome shotgun (WGS) entry which is preliminary data.</text>
</comment>
<dbReference type="Proteomes" id="UP001189429">
    <property type="component" value="Unassembled WGS sequence"/>
</dbReference>
<accession>A0ABN9WWR2</accession>
<evidence type="ECO:0000313" key="2">
    <source>
        <dbReference type="EMBL" id="CAK0891327.1"/>
    </source>
</evidence>
<sequence length="293" mass="32808">MASPGAPGNTGKRKNLPAPSVLKERARNRKLFEEAKEEKWLRSELSGEQHAAKIESAQFKDNLQLDLELIVSWPELKAKIEEEFNRNQSLSSMVAEDPVAGPSPPQVKELDCEEAKINEESIPPSAEGSRMQLNMKMGTNLEGFRGEDIQKEKADEMATEVHQPKKRVPWVPTSAYLSNTKCYVKMWRCRCGAENLGFRKTCYWCSGAPPPETVEMQRKQKEEMLSFPRPPDVDGDAPKGARGQACLDTLSDKVGLIGAQAFDMRPSRAIRRLAVKRFGTEEALALALERYSS</sequence>
<reference evidence="2" key="1">
    <citation type="submission" date="2023-10" db="EMBL/GenBank/DDBJ databases">
        <authorList>
            <person name="Chen Y."/>
            <person name="Shah S."/>
            <person name="Dougan E. K."/>
            <person name="Thang M."/>
            <person name="Chan C."/>
        </authorList>
    </citation>
    <scope>NUCLEOTIDE SEQUENCE [LARGE SCALE GENOMIC DNA]</scope>
</reference>
<feature type="region of interest" description="Disordered" evidence="1">
    <location>
        <begin position="1"/>
        <end position="29"/>
    </location>
</feature>
<evidence type="ECO:0000256" key="1">
    <source>
        <dbReference type="SAM" id="MobiDB-lite"/>
    </source>
</evidence>
<evidence type="ECO:0000313" key="3">
    <source>
        <dbReference type="Proteomes" id="UP001189429"/>
    </source>
</evidence>
<organism evidence="2 3">
    <name type="scientific">Prorocentrum cordatum</name>
    <dbReference type="NCBI Taxonomy" id="2364126"/>
    <lineage>
        <taxon>Eukaryota</taxon>
        <taxon>Sar</taxon>
        <taxon>Alveolata</taxon>
        <taxon>Dinophyceae</taxon>
        <taxon>Prorocentrales</taxon>
        <taxon>Prorocentraceae</taxon>
        <taxon>Prorocentrum</taxon>
    </lineage>
</organism>
<protein>
    <recommendedName>
        <fullName evidence="4">RanBP2-type domain-containing protein</fullName>
    </recommendedName>
</protein>
<keyword evidence="3" id="KW-1185">Reference proteome</keyword>
<name>A0ABN9WWR2_9DINO</name>
<evidence type="ECO:0008006" key="4">
    <source>
        <dbReference type="Google" id="ProtNLM"/>
    </source>
</evidence>
<proteinExistence type="predicted"/>